<dbReference type="PANTHER" id="PTHR42106">
    <property type="entry name" value="CHROMOSOME 10, WHOLE GENOME SHOTGUN SEQUENCE"/>
    <property type="match status" value="1"/>
</dbReference>
<dbReference type="EMBL" id="ONZQ02000011">
    <property type="protein sequence ID" value="SPO05027.1"/>
    <property type="molecule type" value="Genomic_DNA"/>
</dbReference>
<dbReference type="AlphaFoldDB" id="A0AAE8SYH3"/>
<keyword evidence="3" id="KW-1185">Reference proteome</keyword>
<comment type="caution">
    <text evidence="2">The sequence shown here is derived from an EMBL/GenBank/DDBJ whole genome shotgun (WGS) entry which is preliminary data.</text>
</comment>
<gene>
    <name evidence="2" type="ORF">DNG_07712</name>
</gene>
<feature type="compositionally biased region" description="Polar residues" evidence="1">
    <location>
        <begin position="573"/>
        <end position="587"/>
    </location>
</feature>
<feature type="region of interest" description="Disordered" evidence="1">
    <location>
        <begin position="264"/>
        <end position="357"/>
    </location>
</feature>
<reference evidence="2" key="1">
    <citation type="submission" date="2018-03" db="EMBL/GenBank/DDBJ databases">
        <authorList>
            <person name="Guldener U."/>
        </authorList>
    </citation>
    <scope>NUCLEOTIDE SEQUENCE</scope>
</reference>
<name>A0AAE8SYH3_9PEZI</name>
<feature type="region of interest" description="Disordered" evidence="1">
    <location>
        <begin position="1"/>
        <end position="199"/>
    </location>
</feature>
<feature type="compositionally biased region" description="Polar residues" evidence="1">
    <location>
        <begin position="155"/>
        <end position="175"/>
    </location>
</feature>
<evidence type="ECO:0000313" key="3">
    <source>
        <dbReference type="Proteomes" id="UP001187682"/>
    </source>
</evidence>
<dbReference type="PANTHER" id="PTHR42106:SF1">
    <property type="match status" value="1"/>
</dbReference>
<feature type="compositionally biased region" description="Basic and acidic residues" evidence="1">
    <location>
        <begin position="639"/>
        <end position="650"/>
    </location>
</feature>
<feature type="compositionally biased region" description="Basic residues" evidence="1">
    <location>
        <begin position="282"/>
        <end position="292"/>
    </location>
</feature>
<proteinExistence type="predicted"/>
<feature type="compositionally biased region" description="Low complexity" evidence="1">
    <location>
        <begin position="423"/>
        <end position="435"/>
    </location>
</feature>
<feature type="compositionally biased region" description="Polar residues" evidence="1">
    <location>
        <begin position="190"/>
        <end position="199"/>
    </location>
</feature>
<feature type="compositionally biased region" description="Low complexity" evidence="1">
    <location>
        <begin position="305"/>
        <end position="315"/>
    </location>
</feature>
<feature type="compositionally biased region" description="Polar residues" evidence="1">
    <location>
        <begin position="1"/>
        <end position="10"/>
    </location>
</feature>
<protein>
    <submittedName>
        <fullName evidence="2">Uncharacterized protein</fullName>
    </submittedName>
</protein>
<accession>A0AAE8SYH3</accession>
<dbReference type="Proteomes" id="UP001187682">
    <property type="component" value="Unassembled WGS sequence"/>
</dbReference>
<feature type="region of interest" description="Disordered" evidence="1">
    <location>
        <begin position="415"/>
        <end position="650"/>
    </location>
</feature>
<feature type="compositionally biased region" description="Polar residues" evidence="1">
    <location>
        <begin position="25"/>
        <end position="40"/>
    </location>
</feature>
<sequence>MDQRPSQDSFYSAIIEDDDIRDSTPDPNQLPRSLPRTRSLSDGGPSAAAKLLSPSPHIVAAARRTKDDSSLKDSTLSTPVASSPSTPNRDQFSRRSLNLHVPNYRDPSPARTASGSPFHGSRVGPLSPKLDHSQVFASPTNILPRRSRGLDFSRAATSLHHSTLADQSSPDSSPTMGGRAMNIPSRRSGDFSSTEQSSNSLWSVMGNQEKMHISSSLGSVPGIVPSDSSSSSDDDLMDEDMDETYLTTPQAKAAMSLGPVPAPWSLGGSPAASSLMSFQQRQRPKKQPKRRLGGSLCLGLGGVSSSGISKSPPSGTGDGSHSRRDSISWQANQLHLSGSEGEDGKGPEGILTTPSRDGQRNVIRRVVTRRGNLLPKTKGFARIRAALAEEVAPVEADMSREAEVVRHVIESDVPTRRDSIALPPHSTTSTTHSSPALNPQESADDLDDVMNDSGLGIGFKLGAKGLPRRMPWDTSDSSSYTTPPPPPFRPRGSSNVSEDVCMDSPQQAVPTTGFAVPRTAASSDSQRSDGGGGPPYHGTQPPSVAEITRRINTKRRRDDDLDPVALKRRAVSPSVSVHNSPIMQSPMQRDAAPWGSRPGSNSGEAKGNGSSGVSEAGSVGNGNGRAPSKGRVGFQGMVDTHDGLMRMSIE</sequence>
<feature type="compositionally biased region" description="Polar residues" evidence="1">
    <location>
        <begin position="327"/>
        <end position="336"/>
    </location>
</feature>
<feature type="compositionally biased region" description="Polar residues" evidence="1">
    <location>
        <begin position="79"/>
        <end position="96"/>
    </location>
</feature>
<feature type="compositionally biased region" description="Low complexity" evidence="1">
    <location>
        <begin position="607"/>
        <end position="618"/>
    </location>
</feature>
<feature type="region of interest" description="Disordered" evidence="1">
    <location>
        <begin position="215"/>
        <end position="238"/>
    </location>
</feature>
<evidence type="ECO:0000313" key="2">
    <source>
        <dbReference type="EMBL" id="SPO05027.1"/>
    </source>
</evidence>
<evidence type="ECO:0000256" key="1">
    <source>
        <dbReference type="SAM" id="MobiDB-lite"/>
    </source>
</evidence>
<organism evidence="2 3">
    <name type="scientific">Cephalotrichum gorgonifer</name>
    <dbReference type="NCBI Taxonomy" id="2041049"/>
    <lineage>
        <taxon>Eukaryota</taxon>
        <taxon>Fungi</taxon>
        <taxon>Dikarya</taxon>
        <taxon>Ascomycota</taxon>
        <taxon>Pezizomycotina</taxon>
        <taxon>Sordariomycetes</taxon>
        <taxon>Hypocreomycetidae</taxon>
        <taxon>Microascales</taxon>
        <taxon>Microascaceae</taxon>
        <taxon>Cephalotrichum</taxon>
    </lineage>
</organism>